<evidence type="ECO:0000256" key="1">
    <source>
        <dbReference type="ARBA" id="ARBA00004730"/>
    </source>
</evidence>
<dbReference type="InterPro" id="IPR006855">
    <property type="entry name" value="Vertebrate-like_GNAT_dom"/>
</dbReference>
<dbReference type="GO" id="GO:0003942">
    <property type="term" value="F:N-acetyl-gamma-glutamyl-phosphate reductase activity"/>
    <property type="evidence" value="ECO:0007669"/>
    <property type="project" value="TreeGrafter"/>
</dbReference>
<protein>
    <submittedName>
        <fullName evidence="4">Arg-6</fullName>
    </submittedName>
</protein>
<dbReference type="EMBL" id="JAAOAS010000257">
    <property type="protein sequence ID" value="KAF5582941.1"/>
    <property type="molecule type" value="Genomic_DNA"/>
</dbReference>
<dbReference type="Gene3D" id="3.40.1160.10">
    <property type="entry name" value="Acetylglutamate kinase-like"/>
    <property type="match status" value="1"/>
</dbReference>
<dbReference type="Pfam" id="PF04768">
    <property type="entry name" value="NAT"/>
    <property type="match status" value="1"/>
</dbReference>
<comment type="caution">
    <text evidence="4">The sequence shown here is derived from an EMBL/GenBank/DDBJ whole genome shotgun (WGS) entry which is preliminary data.</text>
</comment>
<dbReference type="OrthoDB" id="438291at2759"/>
<dbReference type="GO" id="GO:0003991">
    <property type="term" value="F:acetylglutamate kinase activity"/>
    <property type="evidence" value="ECO:0007669"/>
    <property type="project" value="TreeGrafter"/>
</dbReference>
<dbReference type="GO" id="GO:0005759">
    <property type="term" value="C:mitochondrial matrix"/>
    <property type="evidence" value="ECO:0007669"/>
    <property type="project" value="TreeGrafter"/>
</dbReference>
<evidence type="ECO:0000256" key="2">
    <source>
        <dbReference type="ARBA" id="ARBA00022679"/>
    </source>
</evidence>
<keyword evidence="5" id="KW-1185">Reference proteome</keyword>
<evidence type="ECO:0000313" key="5">
    <source>
        <dbReference type="Proteomes" id="UP000546213"/>
    </source>
</evidence>
<evidence type="ECO:0000259" key="3">
    <source>
        <dbReference type="PROSITE" id="PS51731"/>
    </source>
</evidence>
<dbReference type="PROSITE" id="PS51731">
    <property type="entry name" value="GNAT_NAGS"/>
    <property type="match status" value="1"/>
</dbReference>
<reference evidence="4 5" key="1">
    <citation type="submission" date="2020-05" db="EMBL/GenBank/DDBJ databases">
        <title>Identification and distribution of gene clusters putatively required for synthesis of sphingolipid metabolism inhibitors in phylogenetically diverse species of the filamentous fungus Fusarium.</title>
        <authorList>
            <person name="Kim H.-S."/>
            <person name="Busman M."/>
            <person name="Brown D.W."/>
            <person name="Divon H."/>
            <person name="Uhlig S."/>
            <person name="Proctor R.H."/>
        </authorList>
    </citation>
    <scope>NUCLEOTIDE SEQUENCE [LARGE SCALE GENOMIC DNA]</scope>
    <source>
        <strain evidence="4 5">NRRL 36939</strain>
    </source>
</reference>
<sequence>MLPAAAVFLRTSVRLATSRTFTRVSAPALTTFRCLNRALSTTHALAAASSLNRDRAPFRSHQGRGAILQEHLDEFCGSILLLYELDLYPVIVHGGGPQLNSLLEAEGVVPQSEDGIRVTDAKTLTIARKLFLEENLRLVKRFNAFGIATRAIQGAFEASYLDKEKRHNLQKELFTDSGAVTLIRLGNRIQKNSSIKELQDIKKLEATSNSSSDSLGIAAIVDQFASILTEKKFTAYYDDAMHCMAIVMPQDQGTAILTSLSTTKSGWLNGTMENIFTGIKKDYPTLAWADSERDKNLT</sequence>
<dbReference type="UniPathway" id="UPA00068"/>
<dbReference type="InterPro" id="IPR036393">
    <property type="entry name" value="AceGlu_kinase-like_sf"/>
</dbReference>
<dbReference type="Gene3D" id="3.40.630.30">
    <property type="match status" value="1"/>
</dbReference>
<organism evidence="4 5">
    <name type="scientific">Fusarium pseudocircinatum</name>
    <dbReference type="NCBI Taxonomy" id="56676"/>
    <lineage>
        <taxon>Eukaryota</taxon>
        <taxon>Fungi</taxon>
        <taxon>Dikarya</taxon>
        <taxon>Ascomycota</taxon>
        <taxon>Pezizomycotina</taxon>
        <taxon>Sordariomycetes</taxon>
        <taxon>Hypocreomycetidae</taxon>
        <taxon>Hypocreales</taxon>
        <taxon>Nectriaceae</taxon>
        <taxon>Fusarium</taxon>
        <taxon>Fusarium fujikuroi species complex</taxon>
    </lineage>
</organism>
<gene>
    <name evidence="4" type="ORF">FPCIR_9258</name>
</gene>
<proteinExistence type="predicted"/>
<feature type="domain" description="N-acetyltransferase" evidence="3">
    <location>
        <begin position="187"/>
        <end position="298"/>
    </location>
</feature>
<name>A0A8H5L282_9HYPO</name>
<dbReference type="PANTHER" id="PTHR23342:SF0">
    <property type="entry name" value="N-ACETYLGLUTAMATE SYNTHASE, MITOCHONDRIAL"/>
    <property type="match status" value="1"/>
</dbReference>
<keyword evidence="2" id="KW-0808">Transferase</keyword>
<dbReference type="GO" id="GO:0006526">
    <property type="term" value="P:L-arginine biosynthetic process"/>
    <property type="evidence" value="ECO:0007669"/>
    <property type="project" value="UniProtKB-UniPathway"/>
</dbReference>
<dbReference type="Pfam" id="PF00696">
    <property type="entry name" value="AA_kinase"/>
    <property type="match status" value="1"/>
</dbReference>
<evidence type="ECO:0000313" key="4">
    <source>
        <dbReference type="EMBL" id="KAF5582941.1"/>
    </source>
</evidence>
<dbReference type="PANTHER" id="PTHR23342">
    <property type="entry name" value="N-ACETYLGLUTAMATE SYNTHASE"/>
    <property type="match status" value="1"/>
</dbReference>
<dbReference type="SUPFAM" id="SSF53633">
    <property type="entry name" value="Carbamate kinase-like"/>
    <property type="match status" value="1"/>
</dbReference>
<dbReference type="AlphaFoldDB" id="A0A8H5L282"/>
<dbReference type="InterPro" id="IPR001048">
    <property type="entry name" value="Asp/Glu/Uridylate_kinase"/>
</dbReference>
<comment type="pathway">
    <text evidence="1">Amino-acid biosynthesis; L-arginine biosynthesis.</text>
</comment>
<dbReference type="Proteomes" id="UP000546213">
    <property type="component" value="Unassembled WGS sequence"/>
</dbReference>
<accession>A0A8H5L282</accession>